<dbReference type="EMBL" id="CAKOFQ010007531">
    <property type="protein sequence ID" value="CAH2003136.1"/>
    <property type="molecule type" value="Genomic_DNA"/>
</dbReference>
<evidence type="ECO:0000256" key="6">
    <source>
        <dbReference type="ARBA" id="ARBA00022801"/>
    </source>
</evidence>
<proteinExistence type="inferred from homology"/>
<keyword evidence="7" id="KW-0539">Nucleus</keyword>
<name>A0A9P0LWN6_ACAOB</name>
<dbReference type="OrthoDB" id="6741510at2759"/>
<reference evidence="9" key="1">
    <citation type="submission" date="2022-03" db="EMBL/GenBank/DDBJ databases">
        <authorList>
            <person name="Sayadi A."/>
        </authorList>
    </citation>
    <scope>NUCLEOTIDE SEQUENCE</scope>
</reference>
<dbReference type="InterPro" id="IPR027806">
    <property type="entry name" value="HARBI1_dom"/>
</dbReference>
<evidence type="ECO:0000256" key="5">
    <source>
        <dbReference type="ARBA" id="ARBA00022723"/>
    </source>
</evidence>
<keyword evidence="5" id="KW-0479">Metal-binding</keyword>
<dbReference type="GO" id="GO:0005634">
    <property type="term" value="C:nucleus"/>
    <property type="evidence" value="ECO:0007669"/>
    <property type="project" value="UniProtKB-SubCell"/>
</dbReference>
<dbReference type="InterPro" id="IPR045249">
    <property type="entry name" value="HARBI1-like"/>
</dbReference>
<comment type="cofactor">
    <cofactor evidence="1">
        <name>a divalent metal cation</name>
        <dbReference type="ChEBI" id="CHEBI:60240"/>
    </cofactor>
</comment>
<comment type="similarity">
    <text evidence="3">Belongs to the HARBI1 family.</text>
</comment>
<protein>
    <recommendedName>
        <fullName evidence="8">DDE Tnp4 domain-containing protein</fullName>
    </recommendedName>
</protein>
<dbReference type="PANTHER" id="PTHR22930:SF269">
    <property type="entry name" value="NUCLEASE HARBI1-LIKE PROTEIN"/>
    <property type="match status" value="1"/>
</dbReference>
<accession>A0A9P0LWN6</accession>
<evidence type="ECO:0000256" key="2">
    <source>
        <dbReference type="ARBA" id="ARBA00004123"/>
    </source>
</evidence>
<evidence type="ECO:0000256" key="3">
    <source>
        <dbReference type="ARBA" id="ARBA00006958"/>
    </source>
</evidence>
<evidence type="ECO:0000259" key="8">
    <source>
        <dbReference type="Pfam" id="PF13359"/>
    </source>
</evidence>
<keyword evidence="6" id="KW-0378">Hydrolase</keyword>
<dbReference type="GO" id="GO:0004518">
    <property type="term" value="F:nuclease activity"/>
    <property type="evidence" value="ECO:0007669"/>
    <property type="project" value="UniProtKB-KW"/>
</dbReference>
<feature type="domain" description="DDE Tnp4" evidence="8">
    <location>
        <begin position="107"/>
        <end position="170"/>
    </location>
</feature>
<dbReference type="GO" id="GO:0016787">
    <property type="term" value="F:hydrolase activity"/>
    <property type="evidence" value="ECO:0007669"/>
    <property type="project" value="UniProtKB-KW"/>
</dbReference>
<sequence length="184" mass="20852">MSTVDFEFFLNKISQLITKQDTQLRTALPARMRLAITLRYLATGDSFQSLHFLFKVSPQLISTIIPEVCEALNQVLQTEIKIPSSLEEWLEIEKGFSFKFPRAIGAIDGKHIILKCPPNSSSDYFNYKKNFSIVLMAIVDSKYKFIFADVGGQGRISDGGIFRNTLLWDMISNNTLNLPAPRPK</sequence>
<dbReference type="Proteomes" id="UP001152888">
    <property type="component" value="Unassembled WGS sequence"/>
</dbReference>
<dbReference type="PANTHER" id="PTHR22930">
    <property type="match status" value="1"/>
</dbReference>
<evidence type="ECO:0000256" key="4">
    <source>
        <dbReference type="ARBA" id="ARBA00022722"/>
    </source>
</evidence>
<evidence type="ECO:0000313" key="9">
    <source>
        <dbReference type="EMBL" id="CAH2003136.1"/>
    </source>
</evidence>
<keyword evidence="4" id="KW-0540">Nuclease</keyword>
<dbReference type="AlphaFoldDB" id="A0A9P0LWN6"/>
<dbReference type="GO" id="GO:0046872">
    <property type="term" value="F:metal ion binding"/>
    <property type="evidence" value="ECO:0007669"/>
    <property type="project" value="UniProtKB-KW"/>
</dbReference>
<organism evidence="9 10">
    <name type="scientific">Acanthoscelides obtectus</name>
    <name type="common">Bean weevil</name>
    <name type="synonym">Bruchus obtectus</name>
    <dbReference type="NCBI Taxonomy" id="200917"/>
    <lineage>
        <taxon>Eukaryota</taxon>
        <taxon>Metazoa</taxon>
        <taxon>Ecdysozoa</taxon>
        <taxon>Arthropoda</taxon>
        <taxon>Hexapoda</taxon>
        <taxon>Insecta</taxon>
        <taxon>Pterygota</taxon>
        <taxon>Neoptera</taxon>
        <taxon>Endopterygota</taxon>
        <taxon>Coleoptera</taxon>
        <taxon>Polyphaga</taxon>
        <taxon>Cucujiformia</taxon>
        <taxon>Chrysomeloidea</taxon>
        <taxon>Chrysomelidae</taxon>
        <taxon>Bruchinae</taxon>
        <taxon>Bruchini</taxon>
        <taxon>Acanthoscelides</taxon>
    </lineage>
</organism>
<comment type="subcellular location">
    <subcellularLocation>
        <location evidence="2">Nucleus</location>
    </subcellularLocation>
</comment>
<dbReference type="Pfam" id="PF13359">
    <property type="entry name" value="DDE_Tnp_4"/>
    <property type="match status" value="1"/>
</dbReference>
<evidence type="ECO:0000313" key="10">
    <source>
        <dbReference type="Proteomes" id="UP001152888"/>
    </source>
</evidence>
<evidence type="ECO:0000256" key="7">
    <source>
        <dbReference type="ARBA" id="ARBA00023242"/>
    </source>
</evidence>
<gene>
    <name evidence="9" type="ORF">ACAOBT_LOCUS27203</name>
</gene>
<comment type="caution">
    <text evidence="9">The sequence shown here is derived from an EMBL/GenBank/DDBJ whole genome shotgun (WGS) entry which is preliminary data.</text>
</comment>
<keyword evidence="10" id="KW-1185">Reference proteome</keyword>
<evidence type="ECO:0000256" key="1">
    <source>
        <dbReference type="ARBA" id="ARBA00001968"/>
    </source>
</evidence>